<keyword evidence="2" id="KW-1185">Reference proteome</keyword>
<accession>A0ACB8RTK5</accession>
<name>A0ACB8RTK5_9AGAM</name>
<evidence type="ECO:0000313" key="2">
    <source>
        <dbReference type="Proteomes" id="UP000814033"/>
    </source>
</evidence>
<evidence type="ECO:0000313" key="1">
    <source>
        <dbReference type="EMBL" id="KAI0046935.1"/>
    </source>
</evidence>
<gene>
    <name evidence="1" type="ORF">FA95DRAFT_1303829</name>
</gene>
<reference evidence="1" key="1">
    <citation type="submission" date="2021-02" db="EMBL/GenBank/DDBJ databases">
        <authorList>
            <consortium name="DOE Joint Genome Institute"/>
            <person name="Ahrendt S."/>
            <person name="Looney B.P."/>
            <person name="Miyauchi S."/>
            <person name="Morin E."/>
            <person name="Drula E."/>
            <person name="Courty P.E."/>
            <person name="Chicoki N."/>
            <person name="Fauchery L."/>
            <person name="Kohler A."/>
            <person name="Kuo A."/>
            <person name="Labutti K."/>
            <person name="Pangilinan J."/>
            <person name="Lipzen A."/>
            <person name="Riley R."/>
            <person name="Andreopoulos W."/>
            <person name="He G."/>
            <person name="Johnson J."/>
            <person name="Barry K.W."/>
            <person name="Grigoriev I.V."/>
            <person name="Nagy L."/>
            <person name="Hibbett D."/>
            <person name="Henrissat B."/>
            <person name="Matheny P.B."/>
            <person name="Labbe J."/>
            <person name="Martin F."/>
        </authorList>
    </citation>
    <scope>NUCLEOTIDE SEQUENCE</scope>
    <source>
        <strain evidence="1">FP105234-sp</strain>
    </source>
</reference>
<comment type="caution">
    <text evidence="1">The sequence shown here is derived from an EMBL/GenBank/DDBJ whole genome shotgun (WGS) entry which is preliminary data.</text>
</comment>
<proteinExistence type="predicted"/>
<organism evidence="1 2">
    <name type="scientific">Auriscalpium vulgare</name>
    <dbReference type="NCBI Taxonomy" id="40419"/>
    <lineage>
        <taxon>Eukaryota</taxon>
        <taxon>Fungi</taxon>
        <taxon>Dikarya</taxon>
        <taxon>Basidiomycota</taxon>
        <taxon>Agaricomycotina</taxon>
        <taxon>Agaricomycetes</taxon>
        <taxon>Russulales</taxon>
        <taxon>Auriscalpiaceae</taxon>
        <taxon>Auriscalpium</taxon>
    </lineage>
</organism>
<dbReference type="Proteomes" id="UP000814033">
    <property type="component" value="Unassembled WGS sequence"/>
</dbReference>
<sequence>MVTPSFAVVALLPLVGLLTLIVSLVFFAVRHRFRQLPLRAIPGPPRASFVEGNLGQMYNPQAKAFHRHLTKTYGDIIKVNGLLGDIQIQVADPRACQSILQEHDVFEMAPWFLEMNRHVLGSGLFSTTGPHHRKQRKMLNPMFSTKSIRSMTPLFQKITHQLEDALSLKVESGPQELDMMEWVERVALELVAQGGFGYSFGSLEGESNKFGLALKDFLPSISGIMLWCMNFHRVSMLPASFLRGVASWLPWQSLHRVIGIVDVMSAHAKAVFEDKKYLLDKGDVETVHQIGEGRDIISIFLKANMSATDEDRLPEEEILAQMNTFLFAGTDTTSAALSRVLYLLSENQDVQMRLRQELLEAQSTADGGQLGFDELAALPYLEAVCRESLRVFPPVTFVNRTCRKDIFVPLGHPIETSTGDVLNSLYVPNGTDVAINILAMNLSTAIWGHDAEEWKPERWLAPLPETVEEARIPGVYANTMTFLGGSRSCIGFKFSQLSLKVTLAQLIPSFRFSPSKKEEVEWRFGVTTIPGIKGSDALDPKLPMMVERVEI</sequence>
<reference evidence="1" key="2">
    <citation type="journal article" date="2022" name="New Phytol.">
        <title>Evolutionary transition to the ectomycorrhizal habit in the genomes of a hyperdiverse lineage of mushroom-forming fungi.</title>
        <authorList>
            <person name="Looney B."/>
            <person name="Miyauchi S."/>
            <person name="Morin E."/>
            <person name="Drula E."/>
            <person name="Courty P.E."/>
            <person name="Kohler A."/>
            <person name="Kuo A."/>
            <person name="LaButti K."/>
            <person name="Pangilinan J."/>
            <person name="Lipzen A."/>
            <person name="Riley R."/>
            <person name="Andreopoulos W."/>
            <person name="He G."/>
            <person name="Johnson J."/>
            <person name="Nolan M."/>
            <person name="Tritt A."/>
            <person name="Barry K.W."/>
            <person name="Grigoriev I.V."/>
            <person name="Nagy L.G."/>
            <person name="Hibbett D."/>
            <person name="Henrissat B."/>
            <person name="Matheny P.B."/>
            <person name="Labbe J."/>
            <person name="Martin F.M."/>
        </authorList>
    </citation>
    <scope>NUCLEOTIDE SEQUENCE</scope>
    <source>
        <strain evidence="1">FP105234-sp</strain>
    </source>
</reference>
<dbReference type="EMBL" id="MU275914">
    <property type="protein sequence ID" value="KAI0046935.1"/>
    <property type="molecule type" value="Genomic_DNA"/>
</dbReference>
<protein>
    <submittedName>
        <fullName evidence="1">Cytochrome P450</fullName>
    </submittedName>
</protein>